<accession>A0A3M3JIB5</accession>
<comment type="caution">
    <text evidence="3">The sequence shown here is derived from an EMBL/GenBank/DDBJ whole genome shotgun (WGS) entry which is preliminary data.</text>
</comment>
<name>A0A3M3JIB5_9PSED</name>
<dbReference type="InterPro" id="IPR000380">
    <property type="entry name" value="Topo_IA"/>
</dbReference>
<dbReference type="PANTHER" id="PTHR11390:SF21">
    <property type="entry name" value="DNA TOPOISOMERASE 3-ALPHA"/>
    <property type="match status" value="1"/>
</dbReference>
<sequence length="182" mass="19874">AHTAIIPTAVKIDVTQLNTDERAVYLAIVKRYVALFMPDKRYLSAEVRLGVSGHTFVARSTKVTHPGWTAQVTEENEQDEDASDTAEVASPFDALADLKVGDAGVCDGITVTKEKTKPLPLYTEGELLKDLRRVAKYVTDPRIKQLLIARDQGKKDENGGIGTAATRGAMLAKLQERGFYAV</sequence>
<protein>
    <submittedName>
        <fullName evidence="3">DNA topoisomerase III</fullName>
    </submittedName>
</protein>
<organism evidence="3 4">
    <name type="scientific">Pseudomonas syringae pv. coriandricola</name>
    <dbReference type="NCBI Taxonomy" id="264453"/>
    <lineage>
        <taxon>Bacteria</taxon>
        <taxon>Pseudomonadati</taxon>
        <taxon>Pseudomonadota</taxon>
        <taxon>Gammaproteobacteria</taxon>
        <taxon>Pseudomonadales</taxon>
        <taxon>Pseudomonadaceae</taxon>
        <taxon>Pseudomonas</taxon>
    </lineage>
</organism>
<dbReference type="InterPro" id="IPR013497">
    <property type="entry name" value="Topo_IA_cen"/>
</dbReference>
<reference evidence="3 4" key="1">
    <citation type="submission" date="2018-08" db="EMBL/GenBank/DDBJ databases">
        <title>Recombination of ecologically and evolutionarily significant loci maintains genetic cohesion in the Pseudomonas syringae species complex.</title>
        <authorList>
            <person name="Dillon M."/>
            <person name="Thakur S."/>
            <person name="Almeida R.N.D."/>
            <person name="Weir B.S."/>
            <person name="Guttman D.S."/>
        </authorList>
    </citation>
    <scope>NUCLEOTIDE SEQUENCE [LARGE SCALE GENOMIC DNA]</scope>
    <source>
        <strain evidence="3 4">ICMP 12341</strain>
    </source>
</reference>
<dbReference type="InterPro" id="IPR013826">
    <property type="entry name" value="Topo_IA_cen_sub3"/>
</dbReference>
<dbReference type="GO" id="GO:0006281">
    <property type="term" value="P:DNA repair"/>
    <property type="evidence" value="ECO:0007669"/>
    <property type="project" value="TreeGrafter"/>
</dbReference>
<dbReference type="GO" id="GO:0043597">
    <property type="term" value="C:cytoplasmic replication fork"/>
    <property type="evidence" value="ECO:0007669"/>
    <property type="project" value="TreeGrafter"/>
</dbReference>
<proteinExistence type="predicted"/>
<dbReference type="Pfam" id="PF01131">
    <property type="entry name" value="Topoisom_bac"/>
    <property type="match status" value="1"/>
</dbReference>
<dbReference type="EMBL" id="RBOV01000238">
    <property type="protein sequence ID" value="RMN10604.1"/>
    <property type="molecule type" value="Genomic_DNA"/>
</dbReference>
<gene>
    <name evidence="3" type="ORF">ALQ65_05120</name>
</gene>
<dbReference type="Gene3D" id="1.10.290.10">
    <property type="entry name" value="Topoisomerase I, domain 4"/>
    <property type="match status" value="1"/>
</dbReference>
<evidence type="ECO:0000259" key="2">
    <source>
        <dbReference type="PROSITE" id="PS52039"/>
    </source>
</evidence>
<feature type="non-terminal residue" evidence="3">
    <location>
        <position position="1"/>
    </location>
</feature>
<dbReference type="SUPFAM" id="SSF56712">
    <property type="entry name" value="Prokaryotic type I DNA topoisomerase"/>
    <property type="match status" value="1"/>
</dbReference>
<dbReference type="GO" id="GO:0006265">
    <property type="term" value="P:DNA topological change"/>
    <property type="evidence" value="ECO:0007669"/>
    <property type="project" value="InterPro"/>
</dbReference>
<keyword evidence="1 3" id="KW-0413">Isomerase</keyword>
<dbReference type="RefSeq" id="WP_259469613.1">
    <property type="nucleotide sequence ID" value="NZ_RBOV01000238.1"/>
</dbReference>
<dbReference type="PROSITE" id="PS52039">
    <property type="entry name" value="TOPO_IA_2"/>
    <property type="match status" value="1"/>
</dbReference>
<feature type="domain" description="Topo IA-type catalytic" evidence="2">
    <location>
        <begin position="1"/>
        <end position="182"/>
    </location>
</feature>
<dbReference type="InterPro" id="IPR013824">
    <property type="entry name" value="Topo_IA_cen_sub1"/>
</dbReference>
<evidence type="ECO:0000256" key="1">
    <source>
        <dbReference type="ARBA" id="ARBA00023235"/>
    </source>
</evidence>
<dbReference type="Gene3D" id="1.10.460.10">
    <property type="entry name" value="Topoisomerase I, domain 2"/>
    <property type="match status" value="1"/>
</dbReference>
<dbReference type="PANTHER" id="PTHR11390">
    <property type="entry name" value="PROKARYOTIC DNA TOPOISOMERASE"/>
    <property type="match status" value="1"/>
</dbReference>
<dbReference type="GO" id="GO:0003917">
    <property type="term" value="F:DNA topoisomerase type I (single strand cut, ATP-independent) activity"/>
    <property type="evidence" value="ECO:0007669"/>
    <property type="project" value="InterPro"/>
</dbReference>
<feature type="non-terminal residue" evidence="3">
    <location>
        <position position="182"/>
    </location>
</feature>
<dbReference type="InterPro" id="IPR023405">
    <property type="entry name" value="Topo_IA_core_domain"/>
</dbReference>
<evidence type="ECO:0000313" key="3">
    <source>
        <dbReference type="EMBL" id="RMN10604.1"/>
    </source>
</evidence>
<dbReference type="AlphaFoldDB" id="A0A3M3JIB5"/>
<evidence type="ECO:0000313" key="4">
    <source>
        <dbReference type="Proteomes" id="UP000271468"/>
    </source>
</evidence>
<dbReference type="GO" id="GO:0003677">
    <property type="term" value="F:DNA binding"/>
    <property type="evidence" value="ECO:0007669"/>
    <property type="project" value="InterPro"/>
</dbReference>
<dbReference type="Proteomes" id="UP000271468">
    <property type="component" value="Unassembled WGS sequence"/>
</dbReference>
<dbReference type="GO" id="GO:0006310">
    <property type="term" value="P:DNA recombination"/>
    <property type="evidence" value="ECO:0007669"/>
    <property type="project" value="TreeGrafter"/>
</dbReference>